<dbReference type="SUPFAM" id="SSF56059">
    <property type="entry name" value="Glutathione synthetase ATP-binding domain-like"/>
    <property type="match status" value="1"/>
</dbReference>
<name>A0A2H0RJR5_9BACT</name>
<dbReference type="Gene3D" id="3.40.50.261">
    <property type="entry name" value="Succinyl-CoA synthetase domains"/>
    <property type="match status" value="1"/>
</dbReference>
<dbReference type="EMBL" id="PCYL01000028">
    <property type="protein sequence ID" value="PIR46801.1"/>
    <property type="molecule type" value="Genomic_DNA"/>
</dbReference>
<sequence>MARIPIYEYKAKKLLDPEYLGCEVISGDELPEVEDGLYAVKVDQGVKQRGVRGLLRLGVSKDAIAGSIEELQSSGYSHFLVEKMTEHAPDEERYLSLARERVGFSLIYCAKGGVNIEESKDAVEKVLWEYGAPAPSVGDIPTAYVEHLREIMNSLHVSFLEINPLIIKDGRPLALDCAIKVDSAGSYAVRSQWSFDDVPARVKVSEAEERVRELDQNTPASLKLNVLNENGSLFFLFSSGGASIVLADDAYVRGLGEEIGNYGEYSGAPTRTETYLYAREIIGLMQKSGAKKKALVIAGGVANFTDVKETFSGIIDALEEVKDELKNDNVKVFVRRGGPREDEGLALMRKFLEDNQIFGSVHGSDTLLTEPIKLASEYLKA</sequence>
<dbReference type="Pfam" id="PF16114">
    <property type="entry name" value="Citrate_bind"/>
    <property type="match status" value="1"/>
</dbReference>
<organism evidence="2 3">
    <name type="scientific">Candidatus Vogelbacteria bacterium CG10_big_fil_rev_8_21_14_0_10_45_14</name>
    <dbReference type="NCBI Taxonomy" id="1975042"/>
    <lineage>
        <taxon>Bacteria</taxon>
        <taxon>Candidatus Vogeliibacteriota</taxon>
    </lineage>
</organism>
<evidence type="ECO:0000259" key="1">
    <source>
        <dbReference type="Pfam" id="PF16114"/>
    </source>
</evidence>
<dbReference type="AlphaFoldDB" id="A0A2H0RJR5"/>
<evidence type="ECO:0000313" key="3">
    <source>
        <dbReference type="Proteomes" id="UP000230833"/>
    </source>
</evidence>
<comment type="caution">
    <text evidence="2">The sequence shown here is derived from an EMBL/GenBank/DDBJ whole genome shotgun (WGS) entry which is preliminary data.</text>
</comment>
<reference evidence="2 3" key="1">
    <citation type="submission" date="2017-09" db="EMBL/GenBank/DDBJ databases">
        <title>Depth-based differentiation of microbial function through sediment-hosted aquifers and enrichment of novel symbionts in the deep terrestrial subsurface.</title>
        <authorList>
            <person name="Probst A.J."/>
            <person name="Ladd B."/>
            <person name="Jarett J.K."/>
            <person name="Geller-Mcgrath D.E."/>
            <person name="Sieber C.M."/>
            <person name="Emerson J.B."/>
            <person name="Anantharaman K."/>
            <person name="Thomas B.C."/>
            <person name="Malmstrom R."/>
            <person name="Stieglmeier M."/>
            <person name="Klingl A."/>
            <person name="Woyke T."/>
            <person name="Ryan C.M."/>
            <person name="Banfield J.F."/>
        </authorList>
    </citation>
    <scope>NUCLEOTIDE SEQUENCE [LARGE SCALE GENOMIC DNA]</scope>
    <source>
        <strain evidence="2">CG10_big_fil_rev_8_21_14_0_10_45_14</strain>
    </source>
</reference>
<dbReference type="InterPro" id="IPR032263">
    <property type="entry name" value="Citrate-bd"/>
</dbReference>
<accession>A0A2H0RJR5</accession>
<dbReference type="InterPro" id="IPR016102">
    <property type="entry name" value="Succinyl-CoA_synth-like"/>
</dbReference>
<gene>
    <name evidence="2" type="ORF">COV07_02360</name>
</gene>
<dbReference type="SUPFAM" id="SSF52210">
    <property type="entry name" value="Succinyl-CoA synthetase domains"/>
    <property type="match status" value="1"/>
</dbReference>
<proteinExistence type="predicted"/>
<evidence type="ECO:0000313" key="2">
    <source>
        <dbReference type="EMBL" id="PIR46801.1"/>
    </source>
</evidence>
<dbReference type="FunFam" id="3.40.50.261:FF:000008">
    <property type="entry name" value="ATP-citrate synthase alpha chain protein"/>
    <property type="match status" value="1"/>
</dbReference>
<dbReference type="Gene3D" id="3.30.470.110">
    <property type="match status" value="1"/>
</dbReference>
<protein>
    <recommendedName>
        <fullName evidence="1">ATP-citrate synthase citrate-binding domain-containing protein</fullName>
    </recommendedName>
</protein>
<feature type="domain" description="ATP-citrate synthase citrate-binding" evidence="1">
    <location>
        <begin position="204"/>
        <end position="375"/>
    </location>
</feature>
<dbReference type="Proteomes" id="UP000230833">
    <property type="component" value="Unassembled WGS sequence"/>
</dbReference>